<comment type="similarity">
    <text evidence="1">Belongs to the peptidase S45 family.</text>
</comment>
<dbReference type="InterPro" id="IPR014395">
    <property type="entry name" value="Pen/GL7ACA/AHL_acylase"/>
</dbReference>
<proteinExistence type="inferred from homology"/>
<accession>A0A1J5S859</accession>
<dbReference type="AlphaFoldDB" id="A0A1J5S859"/>
<dbReference type="InterPro" id="IPR023343">
    <property type="entry name" value="Penicillin_amidase_dom1"/>
</dbReference>
<dbReference type="PIRSF" id="PIRSF001227">
    <property type="entry name" value="Pen_acylase"/>
    <property type="match status" value="1"/>
</dbReference>
<name>A0A1J5S859_9ZZZZ</name>
<dbReference type="CDD" id="cd03747">
    <property type="entry name" value="Ntn_PGA_like"/>
    <property type="match status" value="1"/>
</dbReference>
<evidence type="ECO:0000313" key="4">
    <source>
        <dbReference type="EMBL" id="OIQ97971.1"/>
    </source>
</evidence>
<gene>
    <name evidence="4" type="primary">quiP_2</name>
    <name evidence="4" type="ORF">GALL_200200</name>
</gene>
<dbReference type="InterPro" id="IPR043146">
    <property type="entry name" value="Penicillin_amidase_N_B-knob"/>
</dbReference>
<dbReference type="InterPro" id="IPR043147">
    <property type="entry name" value="Penicillin_amidase_A-knob"/>
</dbReference>
<protein>
    <submittedName>
        <fullName evidence="4">Acyl-homoserine lactone acylase QuiP</fullName>
        <ecNumber evidence="4">3.5.1.97</ecNumber>
    </submittedName>
</protein>
<evidence type="ECO:0000256" key="2">
    <source>
        <dbReference type="ARBA" id="ARBA00022801"/>
    </source>
</evidence>
<sequence>MQLPVGATKTPRLGYFLSPQQGFWQNAEPANVSFDKDISIRGIKSTTEVYFDDRLVPHIYAENDADAYFVQGYLHAKFRLWQMEFQTYIAAGRLSEIIGEDGLKTDKYFRRLGMVYGAEQSLKAMEENPETKAATDAYTDGVNAYIKSLKENELPFEYKLLDYKPEMWSNLKTVLFLKFMSFDLTGQGDDDLKMTNTRNLLGYDTFKKLFPERSDLLDPIIPKGTAFEKPSIAVKTPANVDSAYFNSNTDAVTATAPIIPNKNNGSNNWAVSGSKTKSGKPILCNDPHLGLNLPSLWYEMQITTPTQNTYGASFPGAPSIIIGFNDSIAWGVTNAGRDVKDFYDIKFRDTTMQEYWFNNAWKKTEFRKELIKIKNKPDDTETIAMTVFGPVMYDHNYKSQNKDGQYIAVRWTAHDASNELLTFYKLNRAKSYNDYVDAITSFQCPGQNFVFASVSGDIAIRQQGKFVAKWKRQGDFIQPGTDSGFLWQGFIPASENPQMMNPSRGFVSSANQMAVDSTYPYYLGRGANFPVFRGLIINRKLAEMNNITPQDMQKLQTDNYNVLAEFTRPFLLKYLDETKLNAEEKNQLDILKSWNLNNDINEKGATIFKVFWDSVYKQTYGDEFGRSKLPLSWPDQPTLVDALKDSAYAFADDINTTDKKETWKDVVLIAFQKASKTLLKASQENKLEWGAFKDTYVNHLLKIPALSRLHLPIGGGAESINATTANHGPSWRMIVHLTDKVEAYAVYPGGQSGNPGSKYYDTFIDSWVNGKYYSVLFLSKQEAQHHDRIKWHFTFNKA</sequence>
<dbReference type="EMBL" id="MLJW01000125">
    <property type="protein sequence ID" value="OIQ97971.1"/>
    <property type="molecule type" value="Genomic_DNA"/>
</dbReference>
<dbReference type="PANTHER" id="PTHR34218:SF4">
    <property type="entry name" value="ACYL-HOMOSERINE LACTONE ACYLASE QUIP"/>
    <property type="match status" value="1"/>
</dbReference>
<dbReference type="Gene3D" id="3.60.20.10">
    <property type="entry name" value="Glutamine Phosphoribosylpyrophosphate, subunit 1, domain 1"/>
    <property type="match status" value="1"/>
</dbReference>
<dbReference type="InterPro" id="IPR029055">
    <property type="entry name" value="Ntn_hydrolases_N"/>
</dbReference>
<evidence type="ECO:0000256" key="3">
    <source>
        <dbReference type="ARBA" id="ARBA00023145"/>
    </source>
</evidence>
<dbReference type="InterPro" id="IPR002692">
    <property type="entry name" value="S45"/>
</dbReference>
<dbReference type="Gene3D" id="1.10.1400.10">
    <property type="match status" value="1"/>
</dbReference>
<dbReference type="EC" id="3.5.1.97" evidence="4"/>
<organism evidence="4">
    <name type="scientific">mine drainage metagenome</name>
    <dbReference type="NCBI Taxonomy" id="410659"/>
    <lineage>
        <taxon>unclassified sequences</taxon>
        <taxon>metagenomes</taxon>
        <taxon>ecological metagenomes</taxon>
    </lineage>
</organism>
<dbReference type="GO" id="GO:0017000">
    <property type="term" value="P:antibiotic biosynthetic process"/>
    <property type="evidence" value="ECO:0007669"/>
    <property type="project" value="InterPro"/>
</dbReference>
<evidence type="ECO:0000256" key="1">
    <source>
        <dbReference type="ARBA" id="ARBA00006586"/>
    </source>
</evidence>
<comment type="caution">
    <text evidence="4">The sequence shown here is derived from an EMBL/GenBank/DDBJ whole genome shotgun (WGS) entry which is preliminary data.</text>
</comment>
<dbReference type="GO" id="GO:0016811">
    <property type="term" value="F:hydrolase activity, acting on carbon-nitrogen (but not peptide) bonds, in linear amides"/>
    <property type="evidence" value="ECO:0007669"/>
    <property type="project" value="InterPro"/>
</dbReference>
<dbReference type="Pfam" id="PF01804">
    <property type="entry name" value="Penicil_amidase"/>
    <property type="match status" value="1"/>
</dbReference>
<dbReference type="Gene3D" id="1.10.439.10">
    <property type="entry name" value="Penicillin Amidohydrolase, domain 1"/>
    <property type="match status" value="1"/>
</dbReference>
<reference evidence="4" key="1">
    <citation type="submission" date="2016-10" db="EMBL/GenBank/DDBJ databases">
        <title>Sequence of Gallionella enrichment culture.</title>
        <authorList>
            <person name="Poehlein A."/>
            <person name="Muehling M."/>
            <person name="Daniel R."/>
        </authorList>
    </citation>
    <scope>NUCLEOTIDE SEQUENCE</scope>
</reference>
<dbReference type="PANTHER" id="PTHR34218">
    <property type="entry name" value="PEPTIDASE S45 PENICILLIN AMIDASE"/>
    <property type="match status" value="1"/>
</dbReference>
<keyword evidence="3" id="KW-0865">Zymogen</keyword>
<dbReference type="SUPFAM" id="SSF56235">
    <property type="entry name" value="N-terminal nucleophile aminohydrolases (Ntn hydrolases)"/>
    <property type="match status" value="1"/>
</dbReference>
<keyword evidence="2 4" id="KW-0378">Hydrolase</keyword>
<dbReference type="Gene3D" id="2.30.120.10">
    <property type="match status" value="1"/>
</dbReference>